<dbReference type="RefSeq" id="WP_139189744.1">
    <property type="nucleotide sequence ID" value="NZ_FNQC01000006.1"/>
</dbReference>
<proteinExistence type="predicted"/>
<organism evidence="1 2">
    <name type="scientific">Rhodonellum ikkaensis</name>
    <dbReference type="NCBI Taxonomy" id="336829"/>
    <lineage>
        <taxon>Bacteria</taxon>
        <taxon>Pseudomonadati</taxon>
        <taxon>Bacteroidota</taxon>
        <taxon>Cytophagia</taxon>
        <taxon>Cytophagales</taxon>
        <taxon>Cytophagaceae</taxon>
        <taxon>Rhodonellum</taxon>
    </lineage>
</organism>
<evidence type="ECO:0000313" key="1">
    <source>
        <dbReference type="EMBL" id="SDZ14606.1"/>
    </source>
</evidence>
<reference evidence="1 2" key="1">
    <citation type="submission" date="2016-10" db="EMBL/GenBank/DDBJ databases">
        <authorList>
            <person name="Varghese N."/>
            <person name="Submissions S."/>
        </authorList>
    </citation>
    <scope>NUCLEOTIDE SEQUENCE [LARGE SCALE GENOMIC DNA]</scope>
    <source>
        <strain evidence="1 2">DSM 17997</strain>
    </source>
</reference>
<name>A0A1H3QMH4_9BACT</name>
<dbReference type="InterPro" id="IPR013406">
    <property type="entry name" value="CHP02574_addiction_mod"/>
</dbReference>
<dbReference type="EMBL" id="FNQC01000006">
    <property type="protein sequence ID" value="SDZ14606.1"/>
    <property type="molecule type" value="Genomic_DNA"/>
</dbReference>
<evidence type="ECO:0000313" key="2">
    <source>
        <dbReference type="Proteomes" id="UP000199663"/>
    </source>
</evidence>
<accession>A0A1H3QMH4</accession>
<dbReference type="Pfam" id="PF09720">
    <property type="entry name" value="Unstab_antitox"/>
    <property type="match status" value="1"/>
</dbReference>
<sequence>MREVTLRIPDDKYDFFMELFEQLGLEKSDDFEIPEAHKEIVRERIRKSEENPEILLNWEDVKDTFKLE</sequence>
<protein>
    <submittedName>
        <fullName evidence="1">Addiction module component</fullName>
    </submittedName>
</protein>
<gene>
    <name evidence="1" type="ORF">SAMN05444412_106195</name>
</gene>
<keyword evidence="2" id="KW-1185">Reference proteome</keyword>
<comment type="caution">
    <text evidence="1">The sequence shown here is derived from an EMBL/GenBank/DDBJ whole genome shotgun (WGS) entry which is preliminary data.</text>
</comment>
<dbReference type="Proteomes" id="UP000199663">
    <property type="component" value="Unassembled WGS sequence"/>
</dbReference>